<dbReference type="Proteomes" id="UP000053555">
    <property type="component" value="Unassembled WGS sequence"/>
</dbReference>
<dbReference type="EMBL" id="KN642044">
    <property type="protein sequence ID" value="KHN45596.1"/>
    <property type="molecule type" value="Genomic_DNA"/>
</dbReference>
<dbReference type="GO" id="GO:0006281">
    <property type="term" value="P:DNA repair"/>
    <property type="evidence" value="ECO:0007669"/>
    <property type="project" value="InterPro"/>
</dbReference>
<dbReference type="InterPro" id="IPR047112">
    <property type="entry name" value="RecG/Mfd"/>
</dbReference>
<sequence length="124" mass="13576">MIRKGIQTGEVSMVIGTHSLIADSVEFSALRIAVVDEQHHFGVIQRGRLNSKLYCASSNSNMEDAITDDSSKSDAYMAPHVLAMSATPIPRTLALALYGDMTMTQVLIFPVHDFDARHLLTLSL</sequence>
<dbReference type="EC" id="3.6.4.12" evidence="4"/>
<keyword evidence="1 4" id="KW-0378">Hydrolase</keyword>
<dbReference type="InterPro" id="IPR027417">
    <property type="entry name" value="P-loop_NTPase"/>
</dbReference>
<dbReference type="PANTHER" id="PTHR47964:SF1">
    <property type="entry name" value="ATP-DEPENDENT DNA HELICASE HOMOLOG RECG, CHLOROPLASTIC"/>
    <property type="match status" value="1"/>
</dbReference>
<dbReference type="InterPro" id="IPR014001">
    <property type="entry name" value="Helicase_ATP-bd"/>
</dbReference>
<proteinExistence type="predicted"/>
<keyword evidence="2 4" id="KW-0067">ATP-binding</keyword>
<dbReference type="Gene3D" id="3.40.50.300">
    <property type="entry name" value="P-loop containing nucleotide triphosphate hydrolases"/>
    <property type="match status" value="1"/>
</dbReference>
<dbReference type="SUPFAM" id="SSF52540">
    <property type="entry name" value="P-loop containing nucleoside triphosphate hydrolases"/>
    <property type="match status" value="1"/>
</dbReference>
<organism evidence="4">
    <name type="scientific">Glycine soja</name>
    <name type="common">Wild soybean</name>
    <dbReference type="NCBI Taxonomy" id="3848"/>
    <lineage>
        <taxon>Eukaryota</taxon>
        <taxon>Viridiplantae</taxon>
        <taxon>Streptophyta</taxon>
        <taxon>Embryophyta</taxon>
        <taxon>Tracheophyta</taxon>
        <taxon>Spermatophyta</taxon>
        <taxon>Magnoliopsida</taxon>
        <taxon>eudicotyledons</taxon>
        <taxon>Gunneridae</taxon>
        <taxon>Pentapetalae</taxon>
        <taxon>rosids</taxon>
        <taxon>fabids</taxon>
        <taxon>Fabales</taxon>
        <taxon>Fabaceae</taxon>
        <taxon>Papilionoideae</taxon>
        <taxon>50 kb inversion clade</taxon>
        <taxon>NPAAA clade</taxon>
        <taxon>indigoferoid/millettioid clade</taxon>
        <taxon>Phaseoleae</taxon>
        <taxon>Glycine</taxon>
        <taxon>Glycine subgen. Soja</taxon>
    </lineage>
</organism>
<protein>
    <submittedName>
        <fullName evidence="4">ATP-dependent DNA helicase recG</fullName>
        <ecNumber evidence="4">3.6.4.12</ecNumber>
    </submittedName>
</protein>
<gene>
    <name evidence="4" type="ORF">glysoja_043022</name>
</gene>
<dbReference type="GO" id="GO:0016787">
    <property type="term" value="F:hydrolase activity"/>
    <property type="evidence" value="ECO:0007669"/>
    <property type="project" value="UniProtKB-KW"/>
</dbReference>
<dbReference type="PROSITE" id="PS51192">
    <property type="entry name" value="HELICASE_ATP_BIND_1"/>
    <property type="match status" value="1"/>
</dbReference>
<name>A0A0B2SFR4_GLYSO</name>
<evidence type="ECO:0000256" key="2">
    <source>
        <dbReference type="ARBA" id="ARBA00022806"/>
    </source>
</evidence>
<dbReference type="PANTHER" id="PTHR47964">
    <property type="entry name" value="ATP-DEPENDENT DNA HELICASE HOMOLOG RECG, CHLOROPLASTIC"/>
    <property type="match status" value="1"/>
</dbReference>
<reference evidence="4" key="1">
    <citation type="submission" date="2014-07" db="EMBL/GenBank/DDBJ databases">
        <title>Identification of a novel salt tolerance gene in wild soybean by whole-genome sequencing.</title>
        <authorList>
            <person name="Lam H.-M."/>
            <person name="Qi X."/>
            <person name="Li M.-W."/>
            <person name="Liu X."/>
            <person name="Xie M."/>
            <person name="Ni M."/>
            <person name="Xu X."/>
        </authorList>
    </citation>
    <scope>NUCLEOTIDE SEQUENCE [LARGE SCALE GENOMIC DNA]</scope>
    <source>
        <tissue evidence="4">Root</tissue>
    </source>
</reference>
<evidence type="ECO:0000259" key="3">
    <source>
        <dbReference type="PROSITE" id="PS51192"/>
    </source>
</evidence>
<evidence type="ECO:0000313" key="4">
    <source>
        <dbReference type="EMBL" id="KHN45596.1"/>
    </source>
</evidence>
<evidence type="ECO:0000256" key="1">
    <source>
        <dbReference type="ARBA" id="ARBA00022801"/>
    </source>
</evidence>
<dbReference type="AlphaFoldDB" id="A0A0B2SFR4"/>
<feature type="domain" description="Helicase ATP-binding" evidence="3">
    <location>
        <begin position="1"/>
        <end position="106"/>
    </location>
</feature>
<dbReference type="GO" id="GO:0003678">
    <property type="term" value="F:DNA helicase activity"/>
    <property type="evidence" value="ECO:0007669"/>
    <property type="project" value="UniProtKB-EC"/>
</dbReference>
<keyword evidence="2 4" id="KW-0547">Nucleotide-binding</keyword>
<keyword evidence="2 4" id="KW-0347">Helicase</keyword>
<accession>A0A0B2SFR4</accession>